<reference evidence="8" key="1">
    <citation type="submission" date="2023-05" db="EMBL/GenBank/DDBJ databases">
        <title>Comparative genomics of Bacillaceae isolates and their secondary metabolite potential.</title>
        <authorList>
            <person name="Song L."/>
            <person name="Nielsen L.J."/>
            <person name="Mohite O."/>
            <person name="Xu X."/>
            <person name="Weber T."/>
            <person name="Kovacs A.T."/>
        </authorList>
    </citation>
    <scope>NUCLEOTIDE SEQUENCE</scope>
    <source>
        <strain evidence="8">LN15</strain>
    </source>
</reference>
<keyword evidence="2" id="KW-0229">DNA integration</keyword>
<dbReference type="PROSITE" id="PS51900">
    <property type="entry name" value="CB"/>
    <property type="match status" value="1"/>
</dbReference>
<sequence length="362" mass="43314">MRVQKIVVENKDYPLYVLLDNHYEIVVPVMRFIKYLDNTGKSPNTVKTYCYHLKLFYVFIEQRKITLEDVNLEELANFIGWLRNPTENINVIDIKPKEARREESTINAILNAVISFLEYLGRIGEFREIDIFKDARGREFKGFLYHISKGKTYKKNILKLRVKKKKIKTLEHYEVKEIIKACHTLRDKLIIMLMYEGGLRIGEVLSLRLEDIVTWDNEINITPREENLNGAYIKLRKERVIHVSKELMALYTDYLVHEYCEELEHDYVFITLKETYYGFPLKYQSVHDFIRRLNKRTGIYFTPHMLRHTHATELIRNGWDVTYIQKRLGHAHVQTTLNTYVHLSDQDMKKEFQKYLEGREPK</sequence>
<evidence type="ECO:0000259" key="7">
    <source>
        <dbReference type="PROSITE" id="PS51900"/>
    </source>
</evidence>
<comment type="similarity">
    <text evidence="1">Belongs to the 'phage' integrase family.</text>
</comment>
<evidence type="ECO:0000256" key="5">
    <source>
        <dbReference type="PROSITE-ProRule" id="PRU01248"/>
    </source>
</evidence>
<evidence type="ECO:0000313" key="9">
    <source>
        <dbReference type="Proteomes" id="UP001178303"/>
    </source>
</evidence>
<dbReference type="PROSITE" id="PS51898">
    <property type="entry name" value="TYR_RECOMBINASE"/>
    <property type="match status" value="1"/>
</dbReference>
<dbReference type="Pfam" id="PF00589">
    <property type="entry name" value="Phage_integrase"/>
    <property type="match status" value="1"/>
</dbReference>
<dbReference type="AlphaFoldDB" id="A0AA95RX63"/>
<dbReference type="GO" id="GO:0015074">
    <property type="term" value="P:DNA integration"/>
    <property type="evidence" value="ECO:0007669"/>
    <property type="project" value="UniProtKB-KW"/>
</dbReference>
<keyword evidence="3 5" id="KW-0238">DNA-binding</keyword>
<proteinExistence type="inferred from homology"/>
<dbReference type="PANTHER" id="PTHR30349:SF41">
    <property type="entry name" value="INTEGRASE_RECOMBINASE PROTEIN MJ0367-RELATED"/>
    <property type="match status" value="1"/>
</dbReference>
<dbReference type="Gene3D" id="1.10.443.10">
    <property type="entry name" value="Intergrase catalytic core"/>
    <property type="match status" value="1"/>
</dbReference>
<dbReference type="Gene3D" id="1.10.150.130">
    <property type="match status" value="1"/>
</dbReference>
<evidence type="ECO:0000256" key="2">
    <source>
        <dbReference type="ARBA" id="ARBA00022908"/>
    </source>
</evidence>
<dbReference type="SUPFAM" id="SSF56349">
    <property type="entry name" value="DNA breaking-rejoining enzymes"/>
    <property type="match status" value="1"/>
</dbReference>
<dbReference type="Proteomes" id="UP001178303">
    <property type="component" value="Chromosome"/>
</dbReference>
<accession>A0AA95RX63</accession>
<dbReference type="InterPro" id="IPR002104">
    <property type="entry name" value="Integrase_catalytic"/>
</dbReference>
<dbReference type="InterPro" id="IPR010998">
    <property type="entry name" value="Integrase_recombinase_N"/>
</dbReference>
<dbReference type="InterPro" id="IPR004107">
    <property type="entry name" value="Integrase_SAM-like_N"/>
</dbReference>
<dbReference type="Pfam" id="PF02899">
    <property type="entry name" value="Phage_int_SAM_1"/>
    <property type="match status" value="1"/>
</dbReference>
<evidence type="ECO:0000259" key="6">
    <source>
        <dbReference type="PROSITE" id="PS51898"/>
    </source>
</evidence>
<dbReference type="PANTHER" id="PTHR30349">
    <property type="entry name" value="PHAGE INTEGRASE-RELATED"/>
    <property type="match status" value="1"/>
</dbReference>
<evidence type="ECO:0000256" key="3">
    <source>
        <dbReference type="ARBA" id="ARBA00023125"/>
    </source>
</evidence>
<dbReference type="GO" id="GO:0003677">
    <property type="term" value="F:DNA binding"/>
    <property type="evidence" value="ECO:0007669"/>
    <property type="project" value="UniProtKB-UniRule"/>
</dbReference>
<organism evidence="8 9">
    <name type="scientific">Bacillus wiedmannii</name>
    <dbReference type="NCBI Taxonomy" id="1890302"/>
    <lineage>
        <taxon>Bacteria</taxon>
        <taxon>Bacillati</taxon>
        <taxon>Bacillota</taxon>
        <taxon>Bacilli</taxon>
        <taxon>Bacillales</taxon>
        <taxon>Bacillaceae</taxon>
        <taxon>Bacillus</taxon>
        <taxon>Bacillus cereus group</taxon>
    </lineage>
</organism>
<dbReference type="InterPro" id="IPR050090">
    <property type="entry name" value="Tyrosine_recombinase_XerCD"/>
</dbReference>
<feature type="domain" description="Core-binding (CB)" evidence="7">
    <location>
        <begin position="23"/>
        <end position="121"/>
    </location>
</feature>
<feature type="domain" description="Tyr recombinase" evidence="6">
    <location>
        <begin position="165"/>
        <end position="353"/>
    </location>
</feature>
<gene>
    <name evidence="8" type="ORF">QNH45_22995</name>
</gene>
<evidence type="ECO:0000256" key="4">
    <source>
        <dbReference type="ARBA" id="ARBA00023172"/>
    </source>
</evidence>
<name>A0AA95RX63_9BACI</name>
<protein>
    <submittedName>
        <fullName evidence="8">Tyrosine-type recombinase/integrase</fullName>
    </submittedName>
</protein>
<dbReference type="InterPro" id="IPR044068">
    <property type="entry name" value="CB"/>
</dbReference>
<dbReference type="RefSeq" id="WP_076874795.1">
    <property type="nucleotide sequence ID" value="NZ_CP126099.1"/>
</dbReference>
<dbReference type="EMBL" id="CP126099">
    <property type="protein sequence ID" value="WHY28329.1"/>
    <property type="molecule type" value="Genomic_DNA"/>
</dbReference>
<dbReference type="InterPro" id="IPR013762">
    <property type="entry name" value="Integrase-like_cat_sf"/>
</dbReference>
<evidence type="ECO:0000313" key="8">
    <source>
        <dbReference type="EMBL" id="WHY28329.1"/>
    </source>
</evidence>
<evidence type="ECO:0000256" key="1">
    <source>
        <dbReference type="ARBA" id="ARBA00008857"/>
    </source>
</evidence>
<keyword evidence="4" id="KW-0233">DNA recombination</keyword>
<dbReference type="InterPro" id="IPR011010">
    <property type="entry name" value="DNA_brk_join_enz"/>
</dbReference>
<dbReference type="GO" id="GO:0006310">
    <property type="term" value="P:DNA recombination"/>
    <property type="evidence" value="ECO:0007669"/>
    <property type="project" value="UniProtKB-KW"/>
</dbReference>